<keyword evidence="3" id="KW-1185">Reference proteome</keyword>
<evidence type="ECO:0000256" key="1">
    <source>
        <dbReference type="SAM" id="Phobius"/>
    </source>
</evidence>
<feature type="transmembrane region" description="Helical" evidence="1">
    <location>
        <begin position="46"/>
        <end position="66"/>
    </location>
</feature>
<keyword evidence="1" id="KW-1133">Transmembrane helix</keyword>
<evidence type="ECO:0000313" key="3">
    <source>
        <dbReference type="Proteomes" id="UP001199314"/>
    </source>
</evidence>
<reference evidence="3" key="1">
    <citation type="submission" date="2023-07" db="EMBL/GenBank/DDBJ databases">
        <title>Novel species isolated from saline lakes on Tibetan Plateau.</title>
        <authorList>
            <person name="Lu H."/>
        </authorList>
    </citation>
    <scope>NUCLEOTIDE SEQUENCE [LARGE SCALE GENOMIC DNA]</scope>
    <source>
        <strain evidence="3">CAK8W</strain>
    </source>
</reference>
<keyword evidence="1" id="KW-0472">Membrane</keyword>
<keyword evidence="1" id="KW-0812">Transmembrane</keyword>
<accession>A0ABS7XGG8</accession>
<feature type="transmembrane region" description="Helical" evidence="1">
    <location>
        <begin position="12"/>
        <end position="34"/>
    </location>
</feature>
<comment type="caution">
    <text evidence="2">The sequence shown here is derived from an EMBL/GenBank/DDBJ whole genome shotgun (WGS) entry which is preliminary data.</text>
</comment>
<dbReference type="EMBL" id="JAIQZE010000001">
    <property type="protein sequence ID" value="MBZ9777805.1"/>
    <property type="molecule type" value="Genomic_DNA"/>
</dbReference>
<organism evidence="2 3">
    <name type="scientific">Psychroflexus longus</name>
    <dbReference type="NCBI Taxonomy" id="2873596"/>
    <lineage>
        <taxon>Bacteria</taxon>
        <taxon>Pseudomonadati</taxon>
        <taxon>Bacteroidota</taxon>
        <taxon>Flavobacteriia</taxon>
        <taxon>Flavobacteriales</taxon>
        <taxon>Flavobacteriaceae</taxon>
        <taxon>Psychroflexus</taxon>
    </lineage>
</organism>
<dbReference type="InterPro" id="IPR032820">
    <property type="entry name" value="ATPase_put"/>
</dbReference>
<sequence length="70" mass="7918">MPKKNNQPNPWLYFSGVGLQMGIIITSFVFLGIWLDENYTDSSKLFTISLSLFGIFVALAQVITSLKKFK</sequence>
<dbReference type="RefSeq" id="WP_224460163.1">
    <property type="nucleotide sequence ID" value="NZ_JAIQZE010000001.1"/>
</dbReference>
<gene>
    <name evidence="2" type="ORF">LB452_02620</name>
</gene>
<proteinExistence type="predicted"/>
<evidence type="ECO:0000313" key="2">
    <source>
        <dbReference type="EMBL" id="MBZ9777805.1"/>
    </source>
</evidence>
<protein>
    <submittedName>
        <fullName evidence="2">AtpZ/AtpI family protein</fullName>
    </submittedName>
</protein>
<name>A0ABS7XGG8_9FLAO</name>
<dbReference type="Pfam" id="PF09527">
    <property type="entry name" value="ATPase_gene1"/>
    <property type="match status" value="1"/>
</dbReference>
<dbReference type="Proteomes" id="UP001199314">
    <property type="component" value="Unassembled WGS sequence"/>
</dbReference>